<dbReference type="PANTHER" id="PTHR15992">
    <property type="entry name" value="HOLLIDAY JUNCTION RECOGNITION PROTEIN"/>
    <property type="match status" value="1"/>
</dbReference>
<feature type="region of interest" description="Disordered" evidence="1">
    <location>
        <begin position="135"/>
        <end position="154"/>
    </location>
</feature>
<dbReference type="GO" id="GO:0005634">
    <property type="term" value="C:nucleus"/>
    <property type="evidence" value="ECO:0007669"/>
    <property type="project" value="InterPro"/>
</dbReference>
<accession>A0AAN8E9A4</accession>
<keyword evidence="3" id="KW-1185">Reference proteome</keyword>
<dbReference type="EMBL" id="JAKLMC020000050">
    <property type="protein sequence ID" value="KAK5948250.1"/>
    <property type="molecule type" value="Genomic_DNA"/>
</dbReference>
<feature type="region of interest" description="Disordered" evidence="1">
    <location>
        <begin position="464"/>
        <end position="521"/>
    </location>
</feature>
<dbReference type="Proteomes" id="UP001316803">
    <property type="component" value="Unassembled WGS sequence"/>
</dbReference>
<organism evidence="2 3">
    <name type="scientific">Knufia fluminis</name>
    <dbReference type="NCBI Taxonomy" id="191047"/>
    <lineage>
        <taxon>Eukaryota</taxon>
        <taxon>Fungi</taxon>
        <taxon>Dikarya</taxon>
        <taxon>Ascomycota</taxon>
        <taxon>Pezizomycotina</taxon>
        <taxon>Eurotiomycetes</taxon>
        <taxon>Chaetothyriomycetidae</taxon>
        <taxon>Chaetothyriales</taxon>
        <taxon>Trichomeriaceae</taxon>
        <taxon>Knufia</taxon>
    </lineage>
</organism>
<evidence type="ECO:0000256" key="1">
    <source>
        <dbReference type="SAM" id="MobiDB-lite"/>
    </source>
</evidence>
<gene>
    <name evidence="2" type="ORF">OHC33_010684</name>
</gene>
<feature type="region of interest" description="Disordered" evidence="1">
    <location>
        <begin position="269"/>
        <end position="439"/>
    </location>
</feature>
<feature type="compositionally biased region" description="Polar residues" evidence="1">
    <location>
        <begin position="214"/>
        <end position="226"/>
    </location>
</feature>
<feature type="region of interest" description="Disordered" evidence="1">
    <location>
        <begin position="204"/>
        <end position="226"/>
    </location>
</feature>
<feature type="compositionally biased region" description="Basic and acidic residues" evidence="1">
    <location>
        <begin position="382"/>
        <end position="393"/>
    </location>
</feature>
<dbReference type="Gene3D" id="1.10.20.10">
    <property type="entry name" value="Histone, subunit A"/>
    <property type="match status" value="1"/>
</dbReference>
<evidence type="ECO:0000313" key="2">
    <source>
        <dbReference type="EMBL" id="KAK5948250.1"/>
    </source>
</evidence>
<protein>
    <submittedName>
        <fullName evidence="2">Uncharacterized protein</fullName>
    </submittedName>
</protein>
<dbReference type="Pfam" id="PF10384">
    <property type="entry name" value="Scm3"/>
    <property type="match status" value="1"/>
</dbReference>
<feature type="compositionally biased region" description="Basic and acidic residues" evidence="1">
    <location>
        <begin position="499"/>
        <end position="514"/>
    </location>
</feature>
<feature type="compositionally biased region" description="Basic residues" evidence="1">
    <location>
        <begin position="424"/>
        <end position="439"/>
    </location>
</feature>
<sequence length="825" mass="91750">MPPPRKRPRLHFIGSASPEPDLELATARKRNDNLLKKCWESVFQRYERDFSGIGDEIGIISGEVEVDNGHLRSMQNEKDVGETPDSPSKFDGRRMLRAITAAPTTYSDSTPDADEVLQSIETIADNALMSEYSSEDNLFDEQTGAKAEEDDELLRDAHTERYYNEDYGAESSDDLFDDHPATRSQSVDSLFAPGQSVEISTFTKQESPMPELNAGTSLTPVSESQDLTSITLREQVRKILQEEKERDIELMEEKVEPAWRLPVQIPTRPYSRPVSLSLPRIASTDHSPVETEDEMEGDPNMTTSIWDAPTRTRRPKRAVAAERSLKRIRAESEDPLQEGFSSESELSSSQPTVGVASQQNSSKHTTSEPRSQPSSRQASVEHLSHSAPERFTVERLSQTSSRQRSATHSPQQPPAEPSTITRYTTRHSLRQTPLKHKASRTILSPQHNAAHSSFRQTSVAVDLPPVGTASMQPSYCQGSRSPEATQQQPSLAAAETDDNDNHVRYSLDDKDDTALPRASSLDGCRDAVHNGSEAEQAEATIVANSTLPINKASGRRSIRLDIPKISRVHHPWEVQTSRSGRPITDLSKSLRRSAGRKHKEGSGKSSLATKHVFANGSAIATLADINNLDPVLAEIERKKILRPMSKGLCVYCKANYQDANAAGAHWDRVLANFAAGTADDDDPHDMEFLHSVRSKVGRRSRAPKTLLGDFRLMIELHEGNELSFQQIAASNLLCTTKHAPTLAKEYQIYRQDPPAETVNPWTEELEAKLWEVVAEADEKTTMSHIRRQLVGNNIEEMSMFDLGSKLAERFLEEYRSRSDASGDSS</sequence>
<reference evidence="2 3" key="1">
    <citation type="submission" date="2022-12" db="EMBL/GenBank/DDBJ databases">
        <title>Genomic features and morphological characterization of a novel Knufia sp. strain isolated from spacecraft assembly facility.</title>
        <authorList>
            <person name="Teixeira M."/>
            <person name="Chander A.M."/>
            <person name="Stajich J.E."/>
            <person name="Venkateswaran K."/>
        </authorList>
    </citation>
    <scope>NUCLEOTIDE SEQUENCE [LARGE SCALE GENOMIC DNA]</scope>
    <source>
        <strain evidence="2 3">FJI-L2-BK-P2</strain>
    </source>
</reference>
<feature type="region of interest" description="Disordered" evidence="1">
    <location>
        <begin position="573"/>
        <end position="606"/>
    </location>
</feature>
<feature type="compositionally biased region" description="Basic and acidic residues" evidence="1">
    <location>
        <begin position="319"/>
        <end position="332"/>
    </location>
</feature>
<evidence type="ECO:0000313" key="3">
    <source>
        <dbReference type="Proteomes" id="UP001316803"/>
    </source>
</evidence>
<dbReference type="GO" id="GO:0042393">
    <property type="term" value="F:histone binding"/>
    <property type="evidence" value="ECO:0007669"/>
    <property type="project" value="InterPro"/>
</dbReference>
<comment type="caution">
    <text evidence="2">The sequence shown here is derived from an EMBL/GenBank/DDBJ whole genome shotgun (WGS) entry which is preliminary data.</text>
</comment>
<name>A0AAN8E9A4_9EURO</name>
<dbReference type="GO" id="GO:0046982">
    <property type="term" value="F:protein heterodimerization activity"/>
    <property type="evidence" value="ECO:0007669"/>
    <property type="project" value="InterPro"/>
</dbReference>
<feature type="compositionally biased region" description="Polar residues" evidence="1">
    <location>
        <begin position="350"/>
        <end position="378"/>
    </location>
</feature>
<feature type="compositionally biased region" description="Basic residues" evidence="1">
    <location>
        <begin position="589"/>
        <end position="599"/>
    </location>
</feature>
<dbReference type="PANTHER" id="PTHR15992:SF5">
    <property type="entry name" value="HOLLIDAY JUNCTION RECOGNITION PROTEIN"/>
    <property type="match status" value="1"/>
</dbReference>
<dbReference type="AlphaFoldDB" id="A0AAN8E9A4"/>
<dbReference type="InterPro" id="IPR018465">
    <property type="entry name" value="Scm3/HJURP"/>
</dbReference>
<proteinExistence type="predicted"/>
<feature type="compositionally biased region" description="Polar residues" evidence="1">
    <location>
        <begin position="395"/>
        <end position="410"/>
    </location>
</feature>
<dbReference type="InterPro" id="IPR009072">
    <property type="entry name" value="Histone-fold"/>
</dbReference>
<feature type="compositionally biased region" description="Polar residues" evidence="1">
    <location>
        <begin position="469"/>
        <end position="490"/>
    </location>
</feature>